<accession>A0A6A5QAG9</accession>
<protein>
    <submittedName>
        <fullName evidence="2">Uncharacterized protein</fullName>
    </submittedName>
</protein>
<dbReference type="AlphaFoldDB" id="A0A6A5QAG9"/>
<evidence type="ECO:0000313" key="2">
    <source>
        <dbReference type="EMBL" id="KAF1911818.1"/>
    </source>
</evidence>
<keyword evidence="3" id="KW-1185">Reference proteome</keyword>
<name>A0A6A5QAG9_AMPQU</name>
<evidence type="ECO:0000256" key="1">
    <source>
        <dbReference type="SAM" id="Phobius"/>
    </source>
</evidence>
<keyword evidence="1" id="KW-0812">Transmembrane</keyword>
<gene>
    <name evidence="2" type="ORF">BDU57DRAFT_87242</name>
</gene>
<reference evidence="2" key="1">
    <citation type="journal article" date="2020" name="Stud. Mycol.">
        <title>101 Dothideomycetes genomes: a test case for predicting lifestyles and emergence of pathogens.</title>
        <authorList>
            <person name="Haridas S."/>
            <person name="Albert R."/>
            <person name="Binder M."/>
            <person name="Bloem J."/>
            <person name="Labutti K."/>
            <person name="Salamov A."/>
            <person name="Andreopoulos B."/>
            <person name="Baker S."/>
            <person name="Barry K."/>
            <person name="Bills G."/>
            <person name="Bluhm B."/>
            <person name="Cannon C."/>
            <person name="Castanera R."/>
            <person name="Culley D."/>
            <person name="Daum C."/>
            <person name="Ezra D."/>
            <person name="Gonzalez J."/>
            <person name="Henrissat B."/>
            <person name="Kuo A."/>
            <person name="Liang C."/>
            <person name="Lipzen A."/>
            <person name="Lutzoni F."/>
            <person name="Magnuson J."/>
            <person name="Mondo S."/>
            <person name="Nolan M."/>
            <person name="Ohm R."/>
            <person name="Pangilinan J."/>
            <person name="Park H.-J."/>
            <person name="Ramirez L."/>
            <person name="Alfaro M."/>
            <person name="Sun H."/>
            <person name="Tritt A."/>
            <person name="Yoshinaga Y."/>
            <person name="Zwiers L.-H."/>
            <person name="Turgeon B."/>
            <person name="Goodwin S."/>
            <person name="Spatafora J."/>
            <person name="Crous P."/>
            <person name="Grigoriev I."/>
        </authorList>
    </citation>
    <scope>NUCLEOTIDE SEQUENCE</scope>
    <source>
        <strain evidence="2">HMLAC05119</strain>
    </source>
</reference>
<keyword evidence="1" id="KW-0472">Membrane</keyword>
<dbReference type="EMBL" id="ML979142">
    <property type="protein sequence ID" value="KAF1911818.1"/>
    <property type="molecule type" value="Genomic_DNA"/>
</dbReference>
<organism evidence="2 3">
    <name type="scientific">Ampelomyces quisqualis</name>
    <name type="common">Powdery mildew agent</name>
    <dbReference type="NCBI Taxonomy" id="50730"/>
    <lineage>
        <taxon>Eukaryota</taxon>
        <taxon>Fungi</taxon>
        <taxon>Dikarya</taxon>
        <taxon>Ascomycota</taxon>
        <taxon>Pezizomycotina</taxon>
        <taxon>Dothideomycetes</taxon>
        <taxon>Pleosporomycetidae</taxon>
        <taxon>Pleosporales</taxon>
        <taxon>Pleosporineae</taxon>
        <taxon>Phaeosphaeriaceae</taxon>
        <taxon>Ampelomyces</taxon>
    </lineage>
</organism>
<evidence type="ECO:0000313" key="3">
    <source>
        <dbReference type="Proteomes" id="UP000800096"/>
    </source>
</evidence>
<proteinExistence type="predicted"/>
<keyword evidence="1" id="KW-1133">Transmembrane helix</keyword>
<sequence>MHRCICMCVLLTHTAKRNPNHPATHIPRPAFSACTLCPSPPSLPLSPWGPKNRVKSGVPTLRGRSALSRHVFICCTDVRWKSRSGWLAVGCAGLLVVAVVWVSCSVEGKAVLEHVGFVVWMCFEETGWLEVVGGWSFVRMVVVKGRECVEG</sequence>
<dbReference type="Proteomes" id="UP000800096">
    <property type="component" value="Unassembled WGS sequence"/>
</dbReference>
<feature type="transmembrane region" description="Helical" evidence="1">
    <location>
        <begin position="86"/>
        <end position="104"/>
    </location>
</feature>